<evidence type="ECO:0000259" key="17">
    <source>
        <dbReference type="PROSITE" id="PS51066"/>
    </source>
</evidence>
<dbReference type="PROSITE" id="PS51066">
    <property type="entry name" value="ZF_FPG_2"/>
    <property type="match status" value="1"/>
</dbReference>
<dbReference type="FunFam" id="1.10.8.50:FF:000003">
    <property type="entry name" value="Formamidopyrimidine-DNA glycosylase"/>
    <property type="match status" value="1"/>
</dbReference>
<dbReference type="InterPro" id="IPR015887">
    <property type="entry name" value="DNA_glyclase_Znf_dom_DNA_BS"/>
</dbReference>
<evidence type="ECO:0000256" key="8">
    <source>
        <dbReference type="ARBA" id="ARBA00022801"/>
    </source>
</evidence>
<keyword evidence="12" id="KW-0456">Lyase</keyword>
<keyword evidence="9" id="KW-0862">Zinc</keyword>
<evidence type="ECO:0000256" key="10">
    <source>
        <dbReference type="ARBA" id="ARBA00023125"/>
    </source>
</evidence>
<dbReference type="Gene3D" id="1.10.8.50">
    <property type="match status" value="1"/>
</dbReference>
<dbReference type="PANTHER" id="PTHR22993">
    <property type="entry name" value="FORMAMIDOPYRIMIDINE-DNA GLYCOSYLASE"/>
    <property type="match status" value="1"/>
</dbReference>
<evidence type="ECO:0000256" key="9">
    <source>
        <dbReference type="ARBA" id="ARBA00022833"/>
    </source>
</evidence>
<comment type="catalytic activity">
    <reaction evidence="15">
        <text>2'-deoxyribonucleotide-(2'-deoxyribose 5'-phosphate)-2'-deoxyribonucleotide-DNA = a 3'-end 2'-deoxyribonucleotide-(2,3-dehydro-2,3-deoxyribose 5'-phosphate)-DNA + a 5'-end 5'-phospho-2'-deoxyribonucleoside-DNA + H(+)</text>
        <dbReference type="Rhea" id="RHEA:66592"/>
        <dbReference type="Rhea" id="RHEA-COMP:13180"/>
        <dbReference type="Rhea" id="RHEA-COMP:16897"/>
        <dbReference type="Rhea" id="RHEA-COMP:17067"/>
        <dbReference type="ChEBI" id="CHEBI:15378"/>
        <dbReference type="ChEBI" id="CHEBI:136412"/>
        <dbReference type="ChEBI" id="CHEBI:157695"/>
        <dbReference type="ChEBI" id="CHEBI:167181"/>
        <dbReference type="EC" id="4.2.99.18"/>
    </reaction>
</comment>
<evidence type="ECO:0000256" key="14">
    <source>
        <dbReference type="ARBA" id="ARBA00023295"/>
    </source>
</evidence>
<dbReference type="Pfam" id="PF01149">
    <property type="entry name" value="Fapy_DNA_glyco"/>
    <property type="match status" value="1"/>
</dbReference>
<reference evidence="20" key="1">
    <citation type="submission" date="2017-09" db="EMBL/GenBank/DDBJ databases">
        <title>Depth-based differentiation of microbial function through sediment-hosted aquifers and enrichment of novel symbionts in the deep terrestrial subsurface.</title>
        <authorList>
            <person name="Probst A.J."/>
            <person name="Ladd B."/>
            <person name="Jarett J.K."/>
            <person name="Geller-Mcgrath D.E."/>
            <person name="Sieber C.M.K."/>
            <person name="Emerson J.B."/>
            <person name="Anantharaman K."/>
            <person name="Thomas B.C."/>
            <person name="Malmstrom R."/>
            <person name="Stieglmeier M."/>
            <person name="Klingl A."/>
            <person name="Woyke T."/>
            <person name="Ryan C.M."/>
            <person name="Banfield J.F."/>
        </authorList>
    </citation>
    <scope>NUCLEOTIDE SEQUENCE [LARGE SCALE GENOMIC DNA]</scope>
</reference>
<comment type="cofactor">
    <cofactor evidence="2">
        <name>Zn(2+)</name>
        <dbReference type="ChEBI" id="CHEBI:29105"/>
    </cofactor>
</comment>
<dbReference type="SMART" id="SM00898">
    <property type="entry name" value="Fapy_DNA_glyco"/>
    <property type="match status" value="1"/>
</dbReference>
<organism evidence="19 20">
    <name type="scientific">Candidatus Roizmanbacteria bacterium CG10_big_fil_rev_8_21_14_0_10_36_26</name>
    <dbReference type="NCBI Taxonomy" id="1974851"/>
    <lineage>
        <taxon>Bacteria</taxon>
        <taxon>Candidatus Roizmaniibacteriota</taxon>
    </lineage>
</organism>
<dbReference type="Pfam" id="PF06831">
    <property type="entry name" value="H2TH"/>
    <property type="match status" value="1"/>
</dbReference>
<keyword evidence="5" id="KW-0479">Metal-binding</keyword>
<evidence type="ECO:0000313" key="20">
    <source>
        <dbReference type="Proteomes" id="UP000231434"/>
    </source>
</evidence>
<dbReference type="GO" id="GO:0003684">
    <property type="term" value="F:damaged DNA binding"/>
    <property type="evidence" value="ECO:0007669"/>
    <property type="project" value="InterPro"/>
</dbReference>
<evidence type="ECO:0000256" key="6">
    <source>
        <dbReference type="ARBA" id="ARBA00022763"/>
    </source>
</evidence>
<dbReference type="Pfam" id="PF06827">
    <property type="entry name" value="zf-FPG_IleRS"/>
    <property type="match status" value="1"/>
</dbReference>
<dbReference type="GO" id="GO:0008270">
    <property type="term" value="F:zinc ion binding"/>
    <property type="evidence" value="ECO:0007669"/>
    <property type="project" value="UniProtKB-KW"/>
</dbReference>
<evidence type="ECO:0000256" key="5">
    <source>
        <dbReference type="ARBA" id="ARBA00022723"/>
    </source>
</evidence>
<feature type="domain" description="Formamidopyrimidine-DNA glycosylase catalytic" evidence="18">
    <location>
        <begin position="2"/>
        <end position="133"/>
    </location>
</feature>
<evidence type="ECO:0000256" key="11">
    <source>
        <dbReference type="ARBA" id="ARBA00023204"/>
    </source>
</evidence>
<dbReference type="InterPro" id="IPR020629">
    <property type="entry name" value="FPG_Glyclase"/>
</dbReference>
<dbReference type="Gene3D" id="3.20.190.10">
    <property type="entry name" value="MutM-like, N-terminal"/>
    <property type="match status" value="1"/>
</dbReference>
<keyword evidence="13" id="KW-0511">Multifunctional enzyme</keyword>
<protein>
    <recommendedName>
        <fullName evidence="21">DNA-formamidopyrimidine glycosylase</fullName>
    </recommendedName>
</protein>
<dbReference type="InterPro" id="IPR035937">
    <property type="entry name" value="FPG_N"/>
</dbReference>
<evidence type="ECO:0000256" key="7">
    <source>
        <dbReference type="ARBA" id="ARBA00022771"/>
    </source>
</evidence>
<dbReference type="PROSITE" id="PS01242">
    <property type="entry name" value="ZF_FPG_1"/>
    <property type="match status" value="1"/>
</dbReference>
<evidence type="ECO:0000256" key="15">
    <source>
        <dbReference type="ARBA" id="ARBA00044632"/>
    </source>
</evidence>
<evidence type="ECO:0000313" key="19">
    <source>
        <dbReference type="EMBL" id="PJE60650.1"/>
    </source>
</evidence>
<dbReference type="CDD" id="cd08966">
    <property type="entry name" value="EcFpg-like_N"/>
    <property type="match status" value="1"/>
</dbReference>
<gene>
    <name evidence="19" type="ORF">COU86_03200</name>
</gene>
<keyword evidence="7 16" id="KW-0863">Zinc-finger</keyword>
<dbReference type="PROSITE" id="PS51068">
    <property type="entry name" value="FPG_CAT"/>
    <property type="match status" value="1"/>
</dbReference>
<dbReference type="InterPro" id="IPR000214">
    <property type="entry name" value="Znf_DNA_glyclase/AP_lyase"/>
</dbReference>
<comment type="subunit">
    <text evidence="4">Monomer.</text>
</comment>
<evidence type="ECO:0000256" key="12">
    <source>
        <dbReference type="ARBA" id="ARBA00023239"/>
    </source>
</evidence>
<dbReference type="GO" id="GO:0006284">
    <property type="term" value="P:base-excision repair"/>
    <property type="evidence" value="ECO:0007669"/>
    <property type="project" value="InterPro"/>
</dbReference>
<dbReference type="SUPFAM" id="SSF57716">
    <property type="entry name" value="Glucocorticoid receptor-like (DNA-binding domain)"/>
    <property type="match status" value="1"/>
</dbReference>
<comment type="catalytic activity">
    <reaction evidence="1">
        <text>Hydrolysis of DNA containing ring-opened 7-methylguanine residues, releasing 2,6-diamino-4-hydroxy-5-(N-methyl)formamidopyrimidine.</text>
        <dbReference type="EC" id="3.2.2.23"/>
    </reaction>
</comment>
<keyword evidence="6" id="KW-0227">DNA damage</keyword>
<dbReference type="SMART" id="SM01232">
    <property type="entry name" value="H2TH"/>
    <property type="match status" value="1"/>
</dbReference>
<keyword evidence="14" id="KW-0326">Glycosidase</keyword>
<evidence type="ECO:0000256" key="3">
    <source>
        <dbReference type="ARBA" id="ARBA00009409"/>
    </source>
</evidence>
<dbReference type="SUPFAM" id="SSF46946">
    <property type="entry name" value="S13-like H2TH domain"/>
    <property type="match status" value="1"/>
</dbReference>
<keyword evidence="10" id="KW-0238">DNA-binding</keyword>
<feature type="domain" description="FPG-type" evidence="17">
    <location>
        <begin position="253"/>
        <end position="287"/>
    </location>
</feature>
<dbReference type="SUPFAM" id="SSF81624">
    <property type="entry name" value="N-terminal domain of MutM-like DNA repair proteins"/>
    <property type="match status" value="1"/>
</dbReference>
<evidence type="ECO:0000256" key="1">
    <source>
        <dbReference type="ARBA" id="ARBA00001668"/>
    </source>
</evidence>
<dbReference type="NCBIfam" id="TIGR00577">
    <property type="entry name" value="fpg"/>
    <property type="match status" value="1"/>
</dbReference>
<dbReference type="InterPro" id="IPR010979">
    <property type="entry name" value="Ribosomal_uS13-like_H2TH"/>
</dbReference>
<dbReference type="EMBL" id="PFEB01000039">
    <property type="protein sequence ID" value="PJE60650.1"/>
    <property type="molecule type" value="Genomic_DNA"/>
</dbReference>
<comment type="similarity">
    <text evidence="3">Belongs to the FPG family.</text>
</comment>
<proteinExistence type="inferred from homology"/>
<keyword evidence="11" id="KW-0234">DNA repair</keyword>
<dbReference type="GO" id="GO:0140078">
    <property type="term" value="F:class I DNA-(apurinic or apyrimidinic site) endonuclease activity"/>
    <property type="evidence" value="ECO:0007669"/>
    <property type="project" value="UniProtKB-EC"/>
</dbReference>
<keyword evidence="8" id="KW-0378">Hydrolase</keyword>
<name>A0A2M8KL84_9BACT</name>
<dbReference type="AlphaFoldDB" id="A0A2M8KL84"/>
<comment type="caution">
    <text evidence="19">The sequence shown here is derived from an EMBL/GenBank/DDBJ whole genome shotgun (WGS) entry which is preliminary data.</text>
</comment>
<dbReference type="Proteomes" id="UP000231434">
    <property type="component" value="Unassembled WGS sequence"/>
</dbReference>
<dbReference type="PANTHER" id="PTHR22993:SF9">
    <property type="entry name" value="FORMAMIDOPYRIMIDINE-DNA GLYCOSYLASE"/>
    <property type="match status" value="1"/>
</dbReference>
<dbReference type="InterPro" id="IPR010663">
    <property type="entry name" value="Znf_FPG/IleRS"/>
</dbReference>
<dbReference type="NCBIfam" id="NF002211">
    <property type="entry name" value="PRK01103.1"/>
    <property type="match status" value="1"/>
</dbReference>
<evidence type="ECO:0000256" key="4">
    <source>
        <dbReference type="ARBA" id="ARBA00011245"/>
    </source>
</evidence>
<evidence type="ECO:0000256" key="2">
    <source>
        <dbReference type="ARBA" id="ARBA00001947"/>
    </source>
</evidence>
<evidence type="ECO:0000256" key="16">
    <source>
        <dbReference type="PROSITE-ProRule" id="PRU00391"/>
    </source>
</evidence>
<evidence type="ECO:0008006" key="21">
    <source>
        <dbReference type="Google" id="ProtNLM"/>
    </source>
</evidence>
<dbReference type="InterPro" id="IPR012319">
    <property type="entry name" value="FPG_cat"/>
</dbReference>
<dbReference type="InterPro" id="IPR015886">
    <property type="entry name" value="H2TH_FPG"/>
</dbReference>
<evidence type="ECO:0000259" key="18">
    <source>
        <dbReference type="PROSITE" id="PS51068"/>
    </source>
</evidence>
<evidence type="ECO:0000256" key="13">
    <source>
        <dbReference type="ARBA" id="ARBA00023268"/>
    </source>
</evidence>
<accession>A0A2M8KL84</accession>
<dbReference type="GO" id="GO:0034039">
    <property type="term" value="F:8-oxo-7,8-dihydroguanine DNA N-glycosylase activity"/>
    <property type="evidence" value="ECO:0007669"/>
    <property type="project" value="TreeGrafter"/>
</dbReference>
<sequence>MPELPEVETIKRNLEPNILGKTISDIKILSPKNFIGKKEDALNRKIVSVDRYGKVLVIKLIRVDHDRPLHNNYLNIHFKLSGQILFSPDINHAVFKNIIPFTGGNKMPANTTRVVIKFQDGSGLFFNDLRKFGWIKISNEPLKPKGIDVLSKEFTVKYLTVILKSTKKLIKIVLMDQDKMTGIGNIYANDSLFISKIYPLRPANSLKEEEIKNLYQAILKVIKEGIKDKGSSGADEAFILPTGEKGGHQRHFLVYQREGKPCFVCKTIIKRVKHHGRGSFFCPKCQQPPNLSS</sequence>